<proteinExistence type="predicted"/>
<dbReference type="AlphaFoldDB" id="A0A9Q1JTW3"/>
<evidence type="ECO:0000256" key="1">
    <source>
        <dbReference type="SAM" id="MobiDB-lite"/>
    </source>
</evidence>
<protein>
    <submittedName>
        <fullName evidence="2">Uncharacterized protein</fullName>
    </submittedName>
</protein>
<dbReference type="Proteomes" id="UP001153076">
    <property type="component" value="Unassembled WGS sequence"/>
</dbReference>
<evidence type="ECO:0000313" key="2">
    <source>
        <dbReference type="EMBL" id="KAJ8430973.1"/>
    </source>
</evidence>
<comment type="caution">
    <text evidence="2">The sequence shown here is derived from an EMBL/GenBank/DDBJ whole genome shotgun (WGS) entry which is preliminary data.</text>
</comment>
<sequence>MGVPGESISQFNGDNSTENNENEGGYDSDEVNMLEDTYGAAGMGLGLENEKDIEQHIHEQPTEANVVKMVQNVVRKSDKDNDFVDDGDIEVFYDSSEEEEEQFDYDMSHDETYTLDMTNQTDERNRTNVFTRRVTVTSEVQEIANPCEVEVDPRNANFECGRLLRRASVDDSTNSTIDGNVGNNECKFTNLLITYKLLLLCTILIR</sequence>
<evidence type="ECO:0000313" key="3">
    <source>
        <dbReference type="Proteomes" id="UP001153076"/>
    </source>
</evidence>
<gene>
    <name evidence="2" type="ORF">Cgig2_008319</name>
</gene>
<organism evidence="2 3">
    <name type="scientific">Carnegiea gigantea</name>
    <dbReference type="NCBI Taxonomy" id="171969"/>
    <lineage>
        <taxon>Eukaryota</taxon>
        <taxon>Viridiplantae</taxon>
        <taxon>Streptophyta</taxon>
        <taxon>Embryophyta</taxon>
        <taxon>Tracheophyta</taxon>
        <taxon>Spermatophyta</taxon>
        <taxon>Magnoliopsida</taxon>
        <taxon>eudicotyledons</taxon>
        <taxon>Gunneridae</taxon>
        <taxon>Pentapetalae</taxon>
        <taxon>Caryophyllales</taxon>
        <taxon>Cactineae</taxon>
        <taxon>Cactaceae</taxon>
        <taxon>Cactoideae</taxon>
        <taxon>Echinocereeae</taxon>
        <taxon>Carnegiea</taxon>
    </lineage>
</organism>
<feature type="region of interest" description="Disordered" evidence="1">
    <location>
        <begin position="1"/>
        <end position="32"/>
    </location>
</feature>
<feature type="compositionally biased region" description="Polar residues" evidence="1">
    <location>
        <begin position="7"/>
        <end position="19"/>
    </location>
</feature>
<reference evidence="2" key="1">
    <citation type="submission" date="2022-04" db="EMBL/GenBank/DDBJ databases">
        <title>Carnegiea gigantea Genome sequencing and assembly v2.</title>
        <authorList>
            <person name="Copetti D."/>
            <person name="Sanderson M.J."/>
            <person name="Burquez A."/>
            <person name="Wojciechowski M.F."/>
        </authorList>
    </citation>
    <scope>NUCLEOTIDE SEQUENCE</scope>
    <source>
        <strain evidence="2">SGP5-SGP5p</strain>
        <tissue evidence="2">Aerial part</tissue>
    </source>
</reference>
<keyword evidence="3" id="KW-1185">Reference proteome</keyword>
<accession>A0A9Q1JTW3</accession>
<dbReference type="EMBL" id="JAKOGI010000735">
    <property type="protein sequence ID" value="KAJ8430973.1"/>
    <property type="molecule type" value="Genomic_DNA"/>
</dbReference>
<feature type="compositionally biased region" description="Acidic residues" evidence="1">
    <location>
        <begin position="20"/>
        <end position="32"/>
    </location>
</feature>
<name>A0A9Q1JTW3_9CARY</name>